<feature type="region of interest" description="Disordered" evidence="1">
    <location>
        <begin position="871"/>
        <end position="893"/>
    </location>
</feature>
<feature type="region of interest" description="Disordered" evidence="1">
    <location>
        <begin position="1073"/>
        <end position="1099"/>
    </location>
</feature>
<dbReference type="Gene3D" id="3.10.20.230">
    <property type="entry name" value="Doublecortin domain"/>
    <property type="match status" value="2"/>
</dbReference>
<dbReference type="GO" id="GO:0005815">
    <property type="term" value="C:microtubule organizing center"/>
    <property type="evidence" value="ECO:0007669"/>
    <property type="project" value="TreeGrafter"/>
</dbReference>
<dbReference type="PANTHER" id="PTHR23004">
    <property type="entry name" value="DOUBLECORTIN DOMAIN CONTAINING 2"/>
    <property type="match status" value="1"/>
</dbReference>
<dbReference type="SUPFAM" id="SSF89837">
    <property type="entry name" value="Doublecortin (DC)"/>
    <property type="match status" value="2"/>
</dbReference>
<name>A0AAR5P9P8_DENPD</name>
<dbReference type="SMART" id="SM00537">
    <property type="entry name" value="DCX"/>
    <property type="match status" value="2"/>
</dbReference>
<feature type="compositionally biased region" description="Polar residues" evidence="1">
    <location>
        <begin position="1565"/>
        <end position="1576"/>
    </location>
</feature>
<protein>
    <recommendedName>
        <fullName evidence="2">Doublecortin domain-containing protein</fullName>
    </recommendedName>
</protein>
<feature type="compositionally biased region" description="Low complexity" evidence="1">
    <location>
        <begin position="1676"/>
        <end position="1687"/>
    </location>
</feature>
<feature type="region of interest" description="Disordered" evidence="1">
    <location>
        <begin position="1661"/>
        <end position="1688"/>
    </location>
</feature>
<sequence>MENSASSFQSNYAIGIKRIYVWENGDFNGNGSVLVVNSRLYRSWTAILTLITSVLKPTFGTVRNLVCLSNREFVRCFESLESNGKYVALGTEKLKQTKDCYKTAKEKQNLLLSTISPLGVNCDEEIGKSPKGKNDHIIIFVLANGTTEVTPCKIILTDADLRSWDAILNLIAQRLDIPAGIQNLFTPTGDAIKDPRAFRNGDIYVAVAANEEFINLDYSKVYPYIFPKKETAKNQITELGKLSQIIHDPIIVNVMQKCNYNVVSKSRSDGLTNINSSNRYGPICSGTKRRRAEAVSALDNERSENCTQWTKDNSSTETLSEIECPNIQRNEKLPRKPVGKKKSIPSACLKSSHNFGKLSVQKTVNNNVLKCRNPCPGYRKKTLNSNKQPVLKKSSEICPKLQPAKMVQPKGPIPRSISEKEANNAKLEKCGCLQSSKTQHENIFNSHKAEVSSCQFEHNRSETSFSVDDLPDFCCRDHSELGIEGQEENVVLRQAESVSVSCEFPSIKMFHKSVDTGDSALTKPKSKNANVGVAACEPTFEKSTTARSIQCKLGCCRNVDRKQEIEEEISLTNLRVKRESGIPIKKSCCHSIRSSPAKIPQKKPKRKCILSRLCSKIAKQPDTSDACTESYQEVEHESILNCPAKELKIQLGRQRKSKMCHETCSENAQLPMSLNSRVQTQKKHEIKNYSANNTTCICKHKETATKSQIITQKDLQMDDDVQRSSNNIGESQLVVETQQTRSLNSTLKFQCPSVKRIGTKMAEDMKSTSCKINKLKTANIPTLSHSKIMCKTSQHCGCDDIAKTECSSFGDFLLQPGKSASSKLVQSQSVAISLPTSSIENIPTSSKSANIPSCSNVPKVSYKGKLSGEKVSSKTKSESATGRITCPLTTEEEDKEESASAELKAKKHFCTLDSCVLKEKKVEKRCISRVHSDSSGVNIPSACGVEINSIISKAEDSEVIMPPSKVQTITKNENEQSSEVFSTCMNSCGSGKLKRVLLPAKSRGTDPIKDLVPEYRQIGISTDRVPLIEEHSTREQKDVEKCCSVDEKWIKIVESDNQEFSQQTFIDIIDDEKSKSRETGNEYADSEIQPTKVGNDLSGNIERRSCNHVELRSKSTQTTSESATRYATSVVAHLISGMKLPAYNSSFNEPQLNKELKVIEATVSDFETLASANLISDLLENPKVIESILSGKDSSILIDRKSVLRSDKTVRSAVGKDVSSLKGSPCNKFGCYKRVSEKLERDHPVRCISLNKTAACPSSRISSQHQPAESVPSGMTSSFNQKVPSSKKGSCSPINLKCPSGKSSTKSKTIHERLVGDAASEKELKNVQARKISGSERCIYLICTNKRPQGSSSSNNPTCSTQVFAGQKNAPEVQNEPTAANIFSKTDETNATCCTIRRLLTKPKIEELECPEERSDELTTENKADIETLSDREVIVETPSGFIRDIIDKSVVVIDRFNLKPRGFAALGPKEAKCPERKNQPSQGCCSCPNAHASPNNVVHENFEYRSIYPNRCDDFDKEKQENYEIGQPNVDENRAKLSPCVTTTEQNSKFNLNLTNLFKDYAETPSTGSPASQNQDSDDARKIDNDVDSSPQNENRRVSIMLDGAGPMVYSYIDSNADSQDAISAAMLFEQFRSEPESSIPSTITVGNVRPMLVKNSKARCKPPEEADNVSKAASSIPSPQTLSSSKSHRTKCFCKEKGCNCMFECFGNLLHSISDHPVKPADKLEIVFDVLRL</sequence>
<dbReference type="Pfam" id="PF03607">
    <property type="entry name" value="DCX"/>
    <property type="match status" value="2"/>
</dbReference>
<dbReference type="EnsemblMetazoa" id="XM_019902249.1">
    <property type="protein sequence ID" value="XP_019757808.1"/>
    <property type="gene ID" value="LOC109536158"/>
</dbReference>
<feature type="domain" description="Doublecortin" evidence="2">
    <location>
        <begin position="137"/>
        <end position="219"/>
    </location>
</feature>
<dbReference type="GO" id="GO:0035556">
    <property type="term" value="P:intracellular signal transduction"/>
    <property type="evidence" value="ECO:0007669"/>
    <property type="project" value="InterPro"/>
</dbReference>
<dbReference type="InterPro" id="IPR003533">
    <property type="entry name" value="Doublecortin_dom"/>
</dbReference>
<dbReference type="GO" id="GO:0005874">
    <property type="term" value="C:microtubule"/>
    <property type="evidence" value="ECO:0007669"/>
    <property type="project" value="TreeGrafter"/>
</dbReference>
<proteinExistence type="predicted"/>
<evidence type="ECO:0000313" key="4">
    <source>
        <dbReference type="Proteomes" id="UP000019118"/>
    </source>
</evidence>
<evidence type="ECO:0000256" key="1">
    <source>
        <dbReference type="SAM" id="MobiDB-lite"/>
    </source>
</evidence>
<reference evidence="4" key="1">
    <citation type="journal article" date="2013" name="Genome Biol.">
        <title>Draft genome of the mountain pine beetle, Dendroctonus ponderosae Hopkins, a major forest pest.</title>
        <authorList>
            <person name="Keeling C.I."/>
            <person name="Yuen M.M."/>
            <person name="Liao N.Y."/>
            <person name="Docking T.R."/>
            <person name="Chan S.K."/>
            <person name="Taylor G.A."/>
            <person name="Palmquist D.L."/>
            <person name="Jackman S.D."/>
            <person name="Nguyen A."/>
            <person name="Li M."/>
            <person name="Henderson H."/>
            <person name="Janes J.K."/>
            <person name="Zhao Y."/>
            <person name="Pandoh P."/>
            <person name="Moore R."/>
            <person name="Sperling F.A."/>
            <person name="Huber D.P."/>
            <person name="Birol I."/>
            <person name="Jones S.J."/>
            <person name="Bohlmann J."/>
        </authorList>
    </citation>
    <scope>NUCLEOTIDE SEQUENCE</scope>
</reference>
<evidence type="ECO:0000313" key="3">
    <source>
        <dbReference type="EnsemblMetazoa" id="XP_019757808.1"/>
    </source>
</evidence>
<feature type="domain" description="Doublecortin" evidence="2">
    <location>
        <begin position="17"/>
        <end position="100"/>
    </location>
</feature>
<feature type="region of interest" description="Disordered" evidence="1">
    <location>
        <begin position="1562"/>
        <end position="1598"/>
    </location>
</feature>
<evidence type="ECO:0000259" key="2">
    <source>
        <dbReference type="PROSITE" id="PS50309"/>
    </source>
</evidence>
<keyword evidence="4" id="KW-1185">Reference proteome</keyword>
<reference evidence="3" key="2">
    <citation type="submission" date="2024-08" db="UniProtKB">
        <authorList>
            <consortium name="EnsemblMetazoa"/>
        </authorList>
    </citation>
    <scope>IDENTIFICATION</scope>
</reference>
<dbReference type="InterPro" id="IPR036572">
    <property type="entry name" value="Doublecortin_dom_sf"/>
</dbReference>
<dbReference type="PROSITE" id="PS50309">
    <property type="entry name" value="DC"/>
    <property type="match status" value="2"/>
</dbReference>
<dbReference type="Proteomes" id="UP000019118">
    <property type="component" value="Unassembled WGS sequence"/>
</dbReference>
<organism evidence="3 4">
    <name type="scientific">Dendroctonus ponderosae</name>
    <name type="common">Mountain pine beetle</name>
    <dbReference type="NCBI Taxonomy" id="77166"/>
    <lineage>
        <taxon>Eukaryota</taxon>
        <taxon>Metazoa</taxon>
        <taxon>Ecdysozoa</taxon>
        <taxon>Arthropoda</taxon>
        <taxon>Hexapoda</taxon>
        <taxon>Insecta</taxon>
        <taxon>Pterygota</taxon>
        <taxon>Neoptera</taxon>
        <taxon>Endopterygota</taxon>
        <taxon>Coleoptera</taxon>
        <taxon>Polyphaga</taxon>
        <taxon>Cucujiformia</taxon>
        <taxon>Curculionidae</taxon>
        <taxon>Scolytinae</taxon>
        <taxon>Dendroctonus</taxon>
    </lineage>
</organism>
<feature type="region of interest" description="Disordered" evidence="1">
    <location>
        <begin position="1259"/>
        <end position="1292"/>
    </location>
</feature>
<dbReference type="PANTHER" id="PTHR23004:SF11">
    <property type="entry name" value="PROTEIN RPI-1"/>
    <property type="match status" value="1"/>
</dbReference>
<accession>A0AAR5P9P8</accession>